<organism evidence="2 3">
    <name type="scientific">Diaporthe australafricana</name>
    <dbReference type="NCBI Taxonomy" id="127596"/>
    <lineage>
        <taxon>Eukaryota</taxon>
        <taxon>Fungi</taxon>
        <taxon>Dikarya</taxon>
        <taxon>Ascomycota</taxon>
        <taxon>Pezizomycotina</taxon>
        <taxon>Sordariomycetes</taxon>
        <taxon>Sordariomycetidae</taxon>
        <taxon>Diaporthales</taxon>
        <taxon>Diaporthaceae</taxon>
        <taxon>Diaporthe</taxon>
    </lineage>
</organism>
<dbReference type="Proteomes" id="UP001583177">
    <property type="component" value="Unassembled WGS sequence"/>
</dbReference>
<protein>
    <submittedName>
        <fullName evidence="2">Low-affinity methionine permease</fullName>
    </submittedName>
</protein>
<evidence type="ECO:0000313" key="3">
    <source>
        <dbReference type="Proteomes" id="UP001583177"/>
    </source>
</evidence>
<sequence>MLYTERGVGGDSATRSSQGKQIQAAINYCRKDLVPPLPPVVFGRGPANPPIQTPKQDYPVWVTDVTGCEGDFSLETQGIEFVHHESSLKDGEFDDEDLIKRTYYQETLDLTKKVLESNPKLNSPDKFPTGPVYGCHVDQHPAAVEGFARRWLGDDKADELIRTHKRWQIINVWRPIRQVQRDPFAVTDARCVPDDDILKVRLVYPDHEIDILEVKAPLDPEAAPHRWYFKDKMGPEDVLLFTQFDSTARTDVPRRVPHTAFKDPRVDEETAEARKSIDVRVAVFYDSD</sequence>
<dbReference type="PANTHER" id="PTHR34598:SF3">
    <property type="entry name" value="OXIDOREDUCTASE AN1597"/>
    <property type="match status" value="1"/>
</dbReference>
<proteinExistence type="inferred from homology"/>
<comment type="similarity">
    <text evidence="1">Belongs to the asaB hydroxylase/desaturase family.</text>
</comment>
<name>A0ABR3WK60_9PEZI</name>
<gene>
    <name evidence="2" type="primary">MUP3</name>
    <name evidence="2" type="ORF">Daus18300_008011</name>
</gene>
<dbReference type="EMBL" id="JAWRVE010000073">
    <property type="protein sequence ID" value="KAL1863862.1"/>
    <property type="molecule type" value="Genomic_DNA"/>
</dbReference>
<keyword evidence="3" id="KW-1185">Reference proteome</keyword>
<dbReference type="PANTHER" id="PTHR34598">
    <property type="entry name" value="BLL6449 PROTEIN"/>
    <property type="match status" value="1"/>
</dbReference>
<accession>A0ABR3WK60</accession>
<dbReference type="NCBIfam" id="NF041278">
    <property type="entry name" value="CmcJ_NvfI_EfuI"/>
    <property type="match status" value="1"/>
</dbReference>
<evidence type="ECO:0000313" key="2">
    <source>
        <dbReference type="EMBL" id="KAL1863862.1"/>
    </source>
</evidence>
<evidence type="ECO:0000256" key="1">
    <source>
        <dbReference type="ARBA" id="ARBA00023604"/>
    </source>
</evidence>
<dbReference type="InterPro" id="IPR044053">
    <property type="entry name" value="AsaB-like"/>
</dbReference>
<comment type="caution">
    <text evidence="2">The sequence shown here is derived from an EMBL/GenBank/DDBJ whole genome shotgun (WGS) entry which is preliminary data.</text>
</comment>
<reference evidence="2 3" key="1">
    <citation type="journal article" date="2024" name="IMA Fungus">
        <title>IMA Genome - F19 : A genome assembly and annotation guide to empower mycologists, including annotated draft genome sequences of Ceratocystis pirilliformis, Diaporthe australafricana, Fusarium ophioides, Paecilomyces lecythidis, and Sporothrix stenoceras.</title>
        <authorList>
            <person name="Aylward J."/>
            <person name="Wilson A.M."/>
            <person name="Visagie C.M."/>
            <person name="Spraker J."/>
            <person name="Barnes I."/>
            <person name="Buitendag C."/>
            <person name="Ceriani C."/>
            <person name="Del Mar Angel L."/>
            <person name="du Plessis D."/>
            <person name="Fuchs T."/>
            <person name="Gasser K."/>
            <person name="Kramer D."/>
            <person name="Li W."/>
            <person name="Munsamy K."/>
            <person name="Piso A."/>
            <person name="Price J.L."/>
            <person name="Sonnekus B."/>
            <person name="Thomas C."/>
            <person name="van der Nest A."/>
            <person name="van Dijk A."/>
            <person name="van Heerden A."/>
            <person name="van Vuuren N."/>
            <person name="Yilmaz N."/>
            <person name="Duong T.A."/>
            <person name="van der Merwe N.A."/>
            <person name="Wingfield M.J."/>
            <person name="Wingfield B.D."/>
        </authorList>
    </citation>
    <scope>NUCLEOTIDE SEQUENCE [LARGE SCALE GENOMIC DNA]</scope>
    <source>
        <strain evidence="2 3">CMW 18300</strain>
    </source>
</reference>